<dbReference type="SUPFAM" id="SSF47565">
    <property type="entry name" value="Insect pheromone/odorant-binding proteins"/>
    <property type="match status" value="1"/>
</dbReference>
<dbReference type="Gene3D" id="1.10.238.20">
    <property type="entry name" value="Pheromone/general odorant binding protein domain"/>
    <property type="match status" value="1"/>
</dbReference>
<evidence type="ECO:0000256" key="1">
    <source>
        <dbReference type="SAM" id="SignalP"/>
    </source>
</evidence>
<name>A0A0S3J2I7_9CUCU</name>
<feature type="signal peptide" evidence="1">
    <location>
        <begin position="1"/>
        <end position="18"/>
    </location>
</feature>
<protein>
    <submittedName>
        <fullName evidence="2">Odorant binding protein 16</fullName>
    </submittedName>
</protein>
<keyword evidence="1" id="KW-0732">Signal</keyword>
<reference evidence="2" key="2">
    <citation type="submission" date="2015-08" db="EMBL/GenBank/DDBJ databases">
        <authorList>
            <person name="Babu N.S."/>
            <person name="Beckwith C.J."/>
            <person name="Beseler K.G."/>
            <person name="Brison A."/>
            <person name="Carone J.V."/>
            <person name="Caskin T.P."/>
            <person name="Diamond M."/>
            <person name="Durham M.E."/>
            <person name="Foxe J.M."/>
            <person name="Go M."/>
            <person name="Henderson B.A."/>
            <person name="Jones I.B."/>
            <person name="McGettigan J.A."/>
            <person name="Micheletti S.J."/>
            <person name="Nasrallah M.E."/>
            <person name="Ortiz D."/>
            <person name="Piller C.R."/>
            <person name="Privatt S.R."/>
            <person name="Schneider S.L."/>
            <person name="Sharp S."/>
            <person name="Smith T.C."/>
            <person name="Stanton J.D."/>
            <person name="Ullery H.E."/>
            <person name="Wilson R.J."/>
            <person name="Serrano M.G."/>
            <person name="Buck G."/>
            <person name="Lee V."/>
            <person name="Wang Y."/>
            <person name="Carvalho R."/>
            <person name="Voegtly L."/>
            <person name="Shi R."/>
            <person name="Duckworth R."/>
            <person name="Johnson A."/>
            <person name="Loviza R."/>
            <person name="Walstead R."/>
            <person name="Shah Z."/>
            <person name="Kiflezghi M."/>
            <person name="Wade K."/>
            <person name="Ball S.L."/>
            <person name="Bradley K.W."/>
            <person name="Asai D.J."/>
            <person name="Bowman C.A."/>
            <person name="Russell D.A."/>
            <person name="Pope W.H."/>
            <person name="Jacobs-Sera D."/>
            <person name="Hendrix R.W."/>
            <person name="Hatfull G.F."/>
        </authorList>
    </citation>
    <scope>NUCLEOTIDE SEQUENCE</scope>
</reference>
<proteinExistence type="evidence at transcript level"/>
<dbReference type="AlphaFoldDB" id="A0A0S3J2I7"/>
<dbReference type="Pfam" id="PF01395">
    <property type="entry name" value="PBP_GOBP"/>
    <property type="match status" value="1"/>
</dbReference>
<dbReference type="GO" id="GO:0005549">
    <property type="term" value="F:odorant binding"/>
    <property type="evidence" value="ECO:0007669"/>
    <property type="project" value="InterPro"/>
</dbReference>
<evidence type="ECO:0000313" key="2">
    <source>
        <dbReference type="EMBL" id="ALR72504.1"/>
    </source>
</evidence>
<dbReference type="PANTHER" id="PTHR21364:SF2">
    <property type="entry name" value="GENERAL ODORANT-BINDING PROTEIN 19A"/>
    <property type="match status" value="1"/>
</dbReference>
<sequence length="141" mass="16111">MFKLILFCAVLLIPFVSAYLSEEDYGPKLSAVANKVHNACIKKHAVNEDTIMQVRKGNFVEDELIKKYISCIWLLSTVLDESGNLNIKIINDLCPPKGKDTLPKIYHDCHAENAGVSQLDEKVYNIMKCWYEKDPELFFVL</sequence>
<organism evidence="2">
    <name type="scientific">Colaphellus bowringi</name>
    <dbReference type="NCBI Taxonomy" id="561076"/>
    <lineage>
        <taxon>Eukaryota</taxon>
        <taxon>Metazoa</taxon>
        <taxon>Ecdysozoa</taxon>
        <taxon>Arthropoda</taxon>
        <taxon>Hexapoda</taxon>
        <taxon>Insecta</taxon>
        <taxon>Pterygota</taxon>
        <taxon>Neoptera</taxon>
        <taxon>Endopterygota</taxon>
        <taxon>Coleoptera</taxon>
        <taxon>Polyphaga</taxon>
        <taxon>Cucujiformia</taxon>
        <taxon>Chrysomeloidea</taxon>
        <taxon>Chrysomelidae</taxon>
        <taxon>Chrysomelinae</taxon>
        <taxon>Chrysomelini</taxon>
        <taxon>Colaphellus</taxon>
    </lineage>
</organism>
<dbReference type="SMART" id="SM00708">
    <property type="entry name" value="PhBP"/>
    <property type="match status" value="1"/>
</dbReference>
<dbReference type="PANTHER" id="PTHR21364">
    <property type="entry name" value="GENERAL ODORANT-BINDING PROTEIN 19A"/>
    <property type="match status" value="1"/>
</dbReference>
<dbReference type="CDD" id="cd23992">
    <property type="entry name" value="PBP_GOBP"/>
    <property type="match status" value="1"/>
</dbReference>
<dbReference type="EMBL" id="KT381498">
    <property type="protein sequence ID" value="ALR72504.1"/>
    <property type="molecule type" value="mRNA"/>
</dbReference>
<dbReference type="InterPro" id="IPR006170">
    <property type="entry name" value="PBP/GOBP"/>
</dbReference>
<feature type="chain" id="PRO_5006612694" evidence="1">
    <location>
        <begin position="19"/>
        <end position="141"/>
    </location>
</feature>
<reference evidence="2" key="1">
    <citation type="journal article" date="2015" name="BMC Genomics">
        <title>Candidate chemosensory genes identified in Colaphellus bowringi by antennal transcriptome analysis.</title>
        <authorList>
            <person name="Li X.M."/>
            <person name="Zhu X.Y."/>
            <person name="Wang Z.Q."/>
            <person name="Wang Y."/>
            <person name="He P."/>
            <person name="Chen G."/>
            <person name="Sun L."/>
            <person name="Deng D.G."/>
            <person name="Zhang Y.N."/>
        </authorList>
    </citation>
    <scope>NUCLEOTIDE SEQUENCE</scope>
</reference>
<accession>A0A0S3J2I7</accession>
<dbReference type="InterPro" id="IPR036728">
    <property type="entry name" value="PBP_GOBP_sf"/>
</dbReference>